<proteinExistence type="predicted"/>
<dbReference type="AlphaFoldDB" id="X0V543"/>
<organism evidence="1">
    <name type="scientific">marine sediment metagenome</name>
    <dbReference type="NCBI Taxonomy" id="412755"/>
    <lineage>
        <taxon>unclassified sequences</taxon>
        <taxon>metagenomes</taxon>
        <taxon>ecological metagenomes</taxon>
    </lineage>
</organism>
<protein>
    <submittedName>
        <fullName evidence="1">Uncharacterized protein</fullName>
    </submittedName>
</protein>
<gene>
    <name evidence="1" type="ORF">S01H1_33831</name>
</gene>
<dbReference type="EMBL" id="BARS01021025">
    <property type="protein sequence ID" value="GAG13314.1"/>
    <property type="molecule type" value="Genomic_DNA"/>
</dbReference>
<reference evidence="1" key="1">
    <citation type="journal article" date="2014" name="Front. Microbiol.">
        <title>High frequency of phylogenetically diverse reductive dehalogenase-homologous genes in deep subseafloor sedimentary metagenomes.</title>
        <authorList>
            <person name="Kawai M."/>
            <person name="Futagami T."/>
            <person name="Toyoda A."/>
            <person name="Takaki Y."/>
            <person name="Nishi S."/>
            <person name="Hori S."/>
            <person name="Arai W."/>
            <person name="Tsubouchi T."/>
            <person name="Morono Y."/>
            <person name="Uchiyama I."/>
            <person name="Ito T."/>
            <person name="Fujiyama A."/>
            <person name="Inagaki F."/>
            <person name="Takami H."/>
        </authorList>
    </citation>
    <scope>NUCLEOTIDE SEQUENCE</scope>
    <source>
        <strain evidence="1">Expedition CK06-06</strain>
    </source>
</reference>
<accession>X0V543</accession>
<name>X0V543_9ZZZZ</name>
<comment type="caution">
    <text evidence="1">The sequence shown here is derived from an EMBL/GenBank/DDBJ whole genome shotgun (WGS) entry which is preliminary data.</text>
</comment>
<sequence length="50" mass="5624">MPTVIYPGGMKKFPYNAPGKAQAHEYAKLMKGKIKNNPNYGMEKQNTSSY</sequence>
<evidence type="ECO:0000313" key="1">
    <source>
        <dbReference type="EMBL" id="GAG13314.1"/>
    </source>
</evidence>